<dbReference type="EMBL" id="ON456341">
    <property type="protein sequence ID" value="UTN92131.1"/>
    <property type="molecule type" value="Genomic_DNA"/>
</dbReference>
<evidence type="ECO:0000313" key="3">
    <source>
        <dbReference type="Proteomes" id="UP001060128"/>
    </source>
</evidence>
<dbReference type="Proteomes" id="UP001060128">
    <property type="component" value="Segment"/>
</dbReference>
<feature type="region of interest" description="Disordered" evidence="1">
    <location>
        <begin position="1"/>
        <end position="28"/>
    </location>
</feature>
<evidence type="ECO:0000313" key="2">
    <source>
        <dbReference type="EMBL" id="UTN92131.1"/>
    </source>
</evidence>
<gene>
    <name evidence="2" type="primary">37</name>
    <name evidence="2" type="ORF">SEA_HFRANCETTE_37</name>
</gene>
<feature type="compositionally biased region" description="Pro residues" evidence="1">
    <location>
        <begin position="10"/>
        <end position="22"/>
    </location>
</feature>
<name>A0A9E7NHZ9_9CAUD</name>
<feature type="compositionally biased region" description="Basic and acidic residues" evidence="1">
    <location>
        <begin position="159"/>
        <end position="178"/>
    </location>
</feature>
<feature type="region of interest" description="Disordered" evidence="1">
    <location>
        <begin position="255"/>
        <end position="305"/>
    </location>
</feature>
<dbReference type="InterPro" id="IPR007499">
    <property type="entry name" value="ERF_bacteria_virus"/>
</dbReference>
<accession>A0A9E7NHZ9</accession>
<dbReference type="KEGG" id="vg:80026145"/>
<proteinExistence type="predicted"/>
<feature type="compositionally biased region" description="Low complexity" evidence="1">
    <location>
        <begin position="274"/>
        <end position="285"/>
    </location>
</feature>
<dbReference type="Pfam" id="PF04404">
    <property type="entry name" value="ERF"/>
    <property type="match status" value="1"/>
</dbReference>
<evidence type="ECO:0000256" key="1">
    <source>
        <dbReference type="SAM" id="MobiDB-lite"/>
    </source>
</evidence>
<dbReference type="RefSeq" id="YP_010756388.1">
    <property type="nucleotide sequence ID" value="NC_073487.1"/>
</dbReference>
<organism evidence="2 3">
    <name type="scientific">Streptomyces phage HFrancette</name>
    <dbReference type="NCBI Taxonomy" id="2926108"/>
    <lineage>
        <taxon>Viruses</taxon>
        <taxon>Duplodnaviria</taxon>
        <taxon>Heunggongvirae</taxon>
        <taxon>Uroviricota</taxon>
        <taxon>Caudoviricetes</taxon>
        <taxon>Ignaciovirus</taxon>
        <taxon>Ignaciovirus francette</taxon>
    </lineage>
</organism>
<protein>
    <submittedName>
        <fullName evidence="2">ERF family ssDNA binding protein</fullName>
    </submittedName>
</protein>
<keyword evidence="3" id="KW-1185">Reference proteome</keyword>
<feature type="compositionally biased region" description="Low complexity" evidence="1">
    <location>
        <begin position="295"/>
        <end position="305"/>
    </location>
</feature>
<dbReference type="GeneID" id="80026145"/>
<reference evidence="2" key="1">
    <citation type="submission" date="2022-05" db="EMBL/GenBank/DDBJ databases">
        <authorList>
            <person name="Drake A.E."/>
            <person name="Orahood E.R."/>
            <person name="Setliff T.D."/>
            <person name="Tokel M."/>
            <person name="Nath S."/>
            <person name="Layton S.R."/>
            <person name="Maneekul J."/>
            <person name="Kim T."/>
            <person name="Kwon T."/>
            <person name="Hughes L.E."/>
            <person name="Garlena R.A."/>
            <person name="Russell D.A."/>
            <person name="Jacobs-Sera D."/>
            <person name="Hatfull G.F."/>
        </authorList>
    </citation>
    <scope>NUCLEOTIDE SEQUENCE</scope>
</reference>
<sequence>MTVTALPLPSTAPQPSAPPIYQPAPTGAPADAPRVFTAIAAVMRDAMPVGKNQRNEQQNYKFRGIDDVMSAMAGPMRKHGVFILPTIADHTQQRDGKMTRTVITMRYSVYGPAGDCLVAEVPGEAFDFADKATNKAQSAALKYLLFTLFMLPVDGRSIDDGDRDHSEPSPEHRAEMQQRRQRGQRQQQPRRSSRAEPGPWEQPQQEQRQQRPDYLAAAQAAGSREEFDKIRAAAAEAGAPADYLARLDAVLAQKQKAAQQEKQQGDRPAPPSAPAKTPEAAAEAAYDGPRSGRTPEAAAPDSAALAAEAEQALRLAASRANLPTLDADFERVYGLPIEQAGAAQLDQFRRKIEAAGGAK</sequence>
<feature type="region of interest" description="Disordered" evidence="1">
    <location>
        <begin position="159"/>
        <end position="222"/>
    </location>
</feature>